<organism evidence="3">
    <name type="scientific">Onchocerca ochengi</name>
    <name type="common">Filarial nematode worm</name>
    <dbReference type="NCBI Taxonomy" id="42157"/>
    <lineage>
        <taxon>Eukaryota</taxon>
        <taxon>Metazoa</taxon>
        <taxon>Ecdysozoa</taxon>
        <taxon>Nematoda</taxon>
        <taxon>Chromadorea</taxon>
        <taxon>Rhabditida</taxon>
        <taxon>Spirurina</taxon>
        <taxon>Spiruromorpha</taxon>
        <taxon>Filarioidea</taxon>
        <taxon>Onchocercidae</taxon>
        <taxon>Onchocerca</taxon>
    </lineage>
</organism>
<dbReference type="EMBL" id="UYRW01004671">
    <property type="protein sequence ID" value="VDM92968.1"/>
    <property type="molecule type" value="Genomic_DNA"/>
</dbReference>
<evidence type="ECO:0000313" key="3">
    <source>
        <dbReference type="WBParaSite" id="nOo.2.0.1.t09492-RA"/>
    </source>
</evidence>
<gene>
    <name evidence="1" type="ORF">NOO_LOCUS9492</name>
</gene>
<dbReference type="InterPro" id="IPR029058">
    <property type="entry name" value="AB_hydrolase_fold"/>
</dbReference>
<evidence type="ECO:0000313" key="1">
    <source>
        <dbReference type="EMBL" id="VDM92968.1"/>
    </source>
</evidence>
<dbReference type="InterPro" id="IPR008547">
    <property type="entry name" value="DUF829_TMEM53"/>
</dbReference>
<dbReference type="PANTHER" id="PTHR12265">
    <property type="entry name" value="TRANSMEMBRANE PROTEIN 53"/>
    <property type="match status" value="1"/>
</dbReference>
<dbReference type="WBParaSite" id="nOo.2.0.1.t09492-RA">
    <property type="protein sequence ID" value="nOo.2.0.1.t09492-RA"/>
    <property type="gene ID" value="nOo.2.0.1.g09492"/>
</dbReference>
<accession>A0A182EMZ2</accession>
<keyword evidence="2" id="KW-1185">Reference proteome</keyword>
<dbReference type="PANTHER" id="PTHR12265:SF41">
    <property type="entry name" value="TRANSMEMBRANE PROTEIN 53"/>
    <property type="match status" value="1"/>
</dbReference>
<dbReference type="OrthoDB" id="77878at2759"/>
<reference evidence="1 2" key="2">
    <citation type="submission" date="2018-08" db="EMBL/GenBank/DDBJ databases">
        <authorList>
            <person name="Laetsch R D."/>
            <person name="Stevens L."/>
            <person name="Kumar S."/>
            <person name="Blaxter L. M."/>
        </authorList>
    </citation>
    <scope>NUCLEOTIDE SEQUENCE [LARGE SCALE GENOMIC DNA]</scope>
</reference>
<dbReference type="Pfam" id="PF05705">
    <property type="entry name" value="DUF829"/>
    <property type="match status" value="1"/>
</dbReference>
<dbReference type="SUPFAM" id="SSF53474">
    <property type="entry name" value="alpha/beta-Hydrolases"/>
    <property type="match status" value="1"/>
</dbReference>
<name>A0A182EMZ2_ONCOC</name>
<proteinExistence type="predicted"/>
<evidence type="ECO:0000313" key="2">
    <source>
        <dbReference type="Proteomes" id="UP000271087"/>
    </source>
</evidence>
<dbReference type="AlphaFoldDB" id="A0A182EMZ2"/>
<dbReference type="Proteomes" id="UP000271087">
    <property type="component" value="Unassembled WGS sequence"/>
</dbReference>
<protein>
    <submittedName>
        <fullName evidence="3">Transmembrane protein 53</fullName>
    </submittedName>
</protein>
<reference evidence="3" key="1">
    <citation type="submission" date="2016-06" db="UniProtKB">
        <authorList>
            <consortium name="WormBaseParasite"/>
        </authorList>
    </citation>
    <scope>IDENTIFICATION</scope>
</reference>
<sequence>MLSMQITCNAHVYKKRHTNRNIRKLMDAEENSQVFGDGEMQLMKHSNPEASLVLLFGWAGCSDRYLAKYAKFYEKNCSVLRFTADIQKIRSFSCYRKFALDIYEKILETTTALSIYCHMFSMNGCSTFCALWDLLDTVADCKALKSRFKGLIFDSSPANVTPWQAAAAISFAMLPPSAYGNTLRETYRLILVGYFSIHRSMIWLRSQWDKDVYERNYSYCRMLAMKDLPKYQLYIYSSTDSICSAESIEQFMMHEHEQKAEVSKLFFNDTLHCQHYRLHPEEYEQACVEFLRKVENDNKITKNHFLSIIFHKFFLAAPGSRKISSYPSSLFCLFIVSASLLLADIYTP</sequence>